<accession>A0A4S8M9W0</accession>
<proteinExistence type="predicted"/>
<dbReference type="InterPro" id="IPR004045">
    <property type="entry name" value="Glutathione_S-Trfase_N"/>
</dbReference>
<gene>
    <name evidence="2" type="ORF">K435DRAFT_795095</name>
</gene>
<name>A0A4S8M9W0_DENBC</name>
<sequence>MSDNAITFYDIPSKNDILWSPNTWKVRYILNYKRIPYQTVMLEYPDIEPTMKKVGIAPTNTKPDGSPLYTLPAIWDPTTQSGISNSPLIAQYLDETYPDKPLVFPPGTRTVQEPWNDMIYWPMFTPLLPFLRPKTTWILNQPSADYYRKYKSAIKMEDLYPSGEQKVIEWKKVEAAFDKLSGWFGKEDGLIMGRGSGTPVPTFADFALGAYLMWLKAIFGQQSEEWEDIAVKWNSGRWGRFLKMLEKYEQF</sequence>
<dbReference type="InterPro" id="IPR036249">
    <property type="entry name" value="Thioredoxin-like_sf"/>
</dbReference>
<dbReference type="OrthoDB" id="4951845at2759"/>
<keyword evidence="3" id="KW-1185">Reference proteome</keyword>
<evidence type="ECO:0000313" key="2">
    <source>
        <dbReference type="EMBL" id="THU99207.1"/>
    </source>
</evidence>
<evidence type="ECO:0000313" key="3">
    <source>
        <dbReference type="Proteomes" id="UP000297245"/>
    </source>
</evidence>
<evidence type="ECO:0000259" key="1">
    <source>
        <dbReference type="PROSITE" id="PS50404"/>
    </source>
</evidence>
<dbReference type="InterPro" id="IPR054416">
    <property type="entry name" value="GST_UstS-like_C"/>
</dbReference>
<dbReference type="Pfam" id="PF13409">
    <property type="entry name" value="GST_N_2"/>
    <property type="match status" value="1"/>
</dbReference>
<reference evidence="2 3" key="1">
    <citation type="journal article" date="2019" name="Nat. Ecol. Evol.">
        <title>Megaphylogeny resolves global patterns of mushroom evolution.</title>
        <authorList>
            <person name="Varga T."/>
            <person name="Krizsan K."/>
            <person name="Foldi C."/>
            <person name="Dima B."/>
            <person name="Sanchez-Garcia M."/>
            <person name="Sanchez-Ramirez S."/>
            <person name="Szollosi G.J."/>
            <person name="Szarkandi J.G."/>
            <person name="Papp V."/>
            <person name="Albert L."/>
            <person name="Andreopoulos W."/>
            <person name="Angelini C."/>
            <person name="Antonin V."/>
            <person name="Barry K.W."/>
            <person name="Bougher N.L."/>
            <person name="Buchanan P."/>
            <person name="Buyck B."/>
            <person name="Bense V."/>
            <person name="Catcheside P."/>
            <person name="Chovatia M."/>
            <person name="Cooper J."/>
            <person name="Damon W."/>
            <person name="Desjardin D."/>
            <person name="Finy P."/>
            <person name="Geml J."/>
            <person name="Haridas S."/>
            <person name="Hughes K."/>
            <person name="Justo A."/>
            <person name="Karasinski D."/>
            <person name="Kautmanova I."/>
            <person name="Kiss B."/>
            <person name="Kocsube S."/>
            <person name="Kotiranta H."/>
            <person name="LaButti K.M."/>
            <person name="Lechner B.E."/>
            <person name="Liimatainen K."/>
            <person name="Lipzen A."/>
            <person name="Lukacs Z."/>
            <person name="Mihaltcheva S."/>
            <person name="Morgado L.N."/>
            <person name="Niskanen T."/>
            <person name="Noordeloos M.E."/>
            <person name="Ohm R.A."/>
            <person name="Ortiz-Santana B."/>
            <person name="Ovrebo C."/>
            <person name="Racz N."/>
            <person name="Riley R."/>
            <person name="Savchenko A."/>
            <person name="Shiryaev A."/>
            <person name="Soop K."/>
            <person name="Spirin V."/>
            <person name="Szebenyi C."/>
            <person name="Tomsovsky M."/>
            <person name="Tulloss R.E."/>
            <person name="Uehling J."/>
            <person name="Grigoriev I.V."/>
            <person name="Vagvolgyi C."/>
            <person name="Papp T."/>
            <person name="Martin F.M."/>
            <person name="Miettinen O."/>
            <person name="Hibbett D.S."/>
            <person name="Nagy L.G."/>
        </authorList>
    </citation>
    <scope>NUCLEOTIDE SEQUENCE [LARGE SCALE GENOMIC DNA]</scope>
    <source>
        <strain evidence="2 3">CBS 962.96</strain>
    </source>
</reference>
<dbReference type="Proteomes" id="UP000297245">
    <property type="component" value="Unassembled WGS sequence"/>
</dbReference>
<dbReference type="EMBL" id="ML179123">
    <property type="protein sequence ID" value="THU99207.1"/>
    <property type="molecule type" value="Genomic_DNA"/>
</dbReference>
<protein>
    <recommendedName>
        <fullName evidence="1">GST N-terminal domain-containing protein</fullName>
    </recommendedName>
</protein>
<dbReference type="SUPFAM" id="SSF52833">
    <property type="entry name" value="Thioredoxin-like"/>
    <property type="match status" value="1"/>
</dbReference>
<dbReference type="AlphaFoldDB" id="A0A4S8M9W0"/>
<dbReference type="PROSITE" id="PS50404">
    <property type="entry name" value="GST_NTER"/>
    <property type="match status" value="1"/>
</dbReference>
<dbReference type="Gene3D" id="1.20.1050.10">
    <property type="match status" value="1"/>
</dbReference>
<feature type="domain" description="GST N-terminal" evidence="1">
    <location>
        <begin position="10"/>
        <end position="101"/>
    </location>
</feature>
<organism evidence="2 3">
    <name type="scientific">Dendrothele bispora (strain CBS 962.96)</name>
    <dbReference type="NCBI Taxonomy" id="1314807"/>
    <lineage>
        <taxon>Eukaryota</taxon>
        <taxon>Fungi</taxon>
        <taxon>Dikarya</taxon>
        <taxon>Basidiomycota</taxon>
        <taxon>Agaricomycotina</taxon>
        <taxon>Agaricomycetes</taxon>
        <taxon>Agaricomycetidae</taxon>
        <taxon>Agaricales</taxon>
        <taxon>Agaricales incertae sedis</taxon>
        <taxon>Dendrothele</taxon>
    </lineage>
</organism>
<dbReference type="Gene3D" id="3.40.30.10">
    <property type="entry name" value="Glutaredoxin"/>
    <property type="match status" value="1"/>
</dbReference>
<dbReference type="Pfam" id="PF22041">
    <property type="entry name" value="GST_C_7"/>
    <property type="match status" value="1"/>
</dbReference>